<feature type="coiled-coil region" evidence="4">
    <location>
        <begin position="58"/>
        <end position="85"/>
    </location>
</feature>
<protein>
    <submittedName>
        <fullName evidence="7">Helix-turn-helix transcriptional regulator</fullName>
    </submittedName>
</protein>
<evidence type="ECO:0000256" key="1">
    <source>
        <dbReference type="ARBA" id="ARBA00023015"/>
    </source>
</evidence>
<keyword evidence="5" id="KW-0812">Transmembrane</keyword>
<evidence type="ECO:0000256" key="2">
    <source>
        <dbReference type="ARBA" id="ARBA00023125"/>
    </source>
</evidence>
<gene>
    <name evidence="7" type="ORF">HJ536_17295</name>
</gene>
<evidence type="ECO:0000259" key="6">
    <source>
        <dbReference type="SMART" id="SM00421"/>
    </source>
</evidence>
<dbReference type="PANTHER" id="PTHR44688">
    <property type="entry name" value="DNA-BINDING TRANSCRIPTIONAL ACTIVATOR DEVR_DOSR"/>
    <property type="match status" value="1"/>
</dbReference>
<comment type="caution">
    <text evidence="7">The sequence shown here is derived from an EMBL/GenBank/DDBJ whole genome shotgun (WGS) entry which is preliminary data.</text>
</comment>
<dbReference type="SUPFAM" id="SSF46894">
    <property type="entry name" value="C-terminal effector domain of the bipartite response regulators"/>
    <property type="match status" value="1"/>
</dbReference>
<keyword evidence="3" id="KW-0804">Transcription</keyword>
<proteinExistence type="predicted"/>
<reference evidence="7 8" key="1">
    <citation type="submission" date="2020-04" db="EMBL/GenBank/DDBJ databases">
        <title>Donghicola sp., a member of the Rhodobacteraceae family isolated from mangrove forest in Thailand.</title>
        <authorList>
            <person name="Charoenyingcharoen P."/>
            <person name="Yukphan P."/>
        </authorList>
    </citation>
    <scope>NUCLEOTIDE SEQUENCE [LARGE SCALE GENOMIC DNA]</scope>
    <source>
        <strain evidence="7 8">B5-SW-15</strain>
    </source>
</reference>
<evidence type="ECO:0000256" key="5">
    <source>
        <dbReference type="SAM" id="Phobius"/>
    </source>
</evidence>
<feature type="domain" description="HTH luxR-type" evidence="6">
    <location>
        <begin position="89"/>
        <end position="146"/>
    </location>
</feature>
<evidence type="ECO:0000256" key="3">
    <source>
        <dbReference type="ARBA" id="ARBA00023163"/>
    </source>
</evidence>
<dbReference type="InterPro" id="IPR016032">
    <property type="entry name" value="Sig_transdc_resp-reg_C-effctor"/>
</dbReference>
<evidence type="ECO:0000256" key="4">
    <source>
        <dbReference type="SAM" id="Coils"/>
    </source>
</evidence>
<sequence length="165" mass="18024">MVSVIALQAFCALIFIWEIFVSVLGLPFNLVPWGLFELVEIGAAVGLGLGIVLGGMVLRNTARRAQRAEERLRAASREFLELLEERFVDWGLTPAERDVALFAFKGLTTAEIAGLRNTSEGTVKAQTAAIYRKAGVSGRAQLMSVVIEDLLMDETQPSPFRQAAE</sequence>
<keyword evidence="4" id="KW-0175">Coiled coil</keyword>
<accession>A0A850Q7K9</accession>
<dbReference type="AlphaFoldDB" id="A0A850Q7K9"/>
<name>A0A850Q7K9_9RHOB</name>
<dbReference type="InterPro" id="IPR000792">
    <property type="entry name" value="Tscrpt_reg_LuxR_C"/>
</dbReference>
<dbReference type="CDD" id="cd06170">
    <property type="entry name" value="LuxR_C_like"/>
    <property type="match status" value="1"/>
</dbReference>
<dbReference type="GO" id="GO:0003677">
    <property type="term" value="F:DNA binding"/>
    <property type="evidence" value="ECO:0007669"/>
    <property type="project" value="UniProtKB-KW"/>
</dbReference>
<dbReference type="SMART" id="SM00421">
    <property type="entry name" value="HTH_LUXR"/>
    <property type="match status" value="1"/>
</dbReference>
<keyword evidence="5" id="KW-0472">Membrane</keyword>
<keyword evidence="1" id="KW-0805">Transcription regulation</keyword>
<dbReference type="EMBL" id="JABCJE010000011">
    <property type="protein sequence ID" value="NVO25116.1"/>
    <property type="molecule type" value="Genomic_DNA"/>
</dbReference>
<evidence type="ECO:0000313" key="7">
    <source>
        <dbReference type="EMBL" id="NVO25116.1"/>
    </source>
</evidence>
<dbReference type="InterPro" id="IPR036388">
    <property type="entry name" value="WH-like_DNA-bd_sf"/>
</dbReference>
<feature type="transmembrane region" description="Helical" evidence="5">
    <location>
        <begin position="41"/>
        <end position="58"/>
    </location>
</feature>
<evidence type="ECO:0000313" key="8">
    <source>
        <dbReference type="Proteomes" id="UP000592216"/>
    </source>
</evidence>
<dbReference type="Proteomes" id="UP000592216">
    <property type="component" value="Unassembled WGS sequence"/>
</dbReference>
<dbReference type="Gene3D" id="1.10.10.10">
    <property type="entry name" value="Winged helix-like DNA-binding domain superfamily/Winged helix DNA-binding domain"/>
    <property type="match status" value="1"/>
</dbReference>
<keyword evidence="2" id="KW-0238">DNA-binding</keyword>
<dbReference type="Pfam" id="PF00196">
    <property type="entry name" value="GerE"/>
    <property type="match status" value="1"/>
</dbReference>
<organism evidence="7 8">
    <name type="scientific">Donghicola mangrovi</name>
    <dbReference type="NCBI Taxonomy" id="2729614"/>
    <lineage>
        <taxon>Bacteria</taxon>
        <taxon>Pseudomonadati</taxon>
        <taxon>Pseudomonadota</taxon>
        <taxon>Alphaproteobacteria</taxon>
        <taxon>Rhodobacterales</taxon>
        <taxon>Roseobacteraceae</taxon>
        <taxon>Donghicola</taxon>
    </lineage>
</organism>
<keyword evidence="5" id="KW-1133">Transmembrane helix</keyword>
<dbReference type="GO" id="GO:0006355">
    <property type="term" value="P:regulation of DNA-templated transcription"/>
    <property type="evidence" value="ECO:0007669"/>
    <property type="project" value="InterPro"/>
</dbReference>
<dbReference type="PANTHER" id="PTHR44688:SF16">
    <property type="entry name" value="DNA-BINDING TRANSCRIPTIONAL ACTIVATOR DEVR_DOSR"/>
    <property type="match status" value="1"/>
</dbReference>